<dbReference type="AlphaFoldDB" id="A0A553ZV18"/>
<dbReference type="OrthoDB" id="9807293at2"/>
<keyword evidence="10" id="KW-1185">Reference proteome</keyword>
<dbReference type="SUPFAM" id="SSF81338">
    <property type="entry name" value="Aquaporin-like"/>
    <property type="match status" value="1"/>
</dbReference>
<evidence type="ECO:0000256" key="7">
    <source>
        <dbReference type="RuleBase" id="RU000477"/>
    </source>
</evidence>
<evidence type="ECO:0000256" key="4">
    <source>
        <dbReference type="ARBA" id="ARBA00022692"/>
    </source>
</evidence>
<dbReference type="Pfam" id="PF00230">
    <property type="entry name" value="MIP"/>
    <property type="match status" value="1"/>
</dbReference>
<dbReference type="NCBIfam" id="TIGR00861">
    <property type="entry name" value="MIP"/>
    <property type="match status" value="1"/>
</dbReference>
<keyword evidence="3 7" id="KW-0813">Transport</keyword>
<reference evidence="9 10" key="1">
    <citation type="submission" date="2019-07" db="EMBL/GenBank/DDBJ databases">
        <authorList>
            <person name="Park Y.J."/>
            <person name="Jeong S.E."/>
            <person name="Jung H.S."/>
        </authorList>
    </citation>
    <scope>NUCLEOTIDE SEQUENCE [LARGE SCALE GENOMIC DNA]</scope>
    <source>
        <strain evidence="10">P16(2019)</strain>
    </source>
</reference>
<dbReference type="PROSITE" id="PS00221">
    <property type="entry name" value="MIP"/>
    <property type="match status" value="1"/>
</dbReference>
<accession>A0A553ZV18</accession>
<dbReference type="InterPro" id="IPR000425">
    <property type="entry name" value="MIP"/>
</dbReference>
<comment type="similarity">
    <text evidence="2 7">Belongs to the MIP/aquaporin (TC 1.A.8) family.</text>
</comment>
<evidence type="ECO:0000313" key="9">
    <source>
        <dbReference type="EMBL" id="TSB45263.1"/>
    </source>
</evidence>
<keyword evidence="6 8" id="KW-0472">Membrane</keyword>
<proteinExistence type="inferred from homology"/>
<dbReference type="InterPro" id="IPR022357">
    <property type="entry name" value="MIP_CS"/>
</dbReference>
<feature type="transmembrane region" description="Helical" evidence="8">
    <location>
        <begin position="164"/>
        <end position="185"/>
    </location>
</feature>
<dbReference type="CDD" id="cd00333">
    <property type="entry name" value="MIP"/>
    <property type="match status" value="1"/>
</dbReference>
<sequence length="273" mass="28728">MLAEFLAEMFGTMVLLILGGGVIAGNLLKKSKAEGAGWIAICVAWGLAVTMGVYVSGTVSDAHINPAVTLSFAVIGEFPWSMVPAYIAGQLLGAFIGACVVYLHYLPHWKETKDKDLKLSVFATDPAIPHSPSNVISEAIGTAMLIFGLLAIGANQFAEGLNPFIVGLLITAIGFSLGGPTGYAINPARDFGPRLAHFLLPIHDKGSSNWSYSWVPIVGPVLGGVLGAVFYQFIFLESSIIGAIVGIASIGVLIVISSLFSFSKKNETDTLNQ</sequence>
<protein>
    <submittedName>
        <fullName evidence="9">Aquaporin family protein</fullName>
    </submittedName>
</protein>
<evidence type="ECO:0000256" key="3">
    <source>
        <dbReference type="ARBA" id="ARBA00022448"/>
    </source>
</evidence>
<name>A0A553ZV18_9BACI</name>
<keyword evidence="4 7" id="KW-0812">Transmembrane</keyword>
<organism evidence="9 10">
    <name type="scientific">Alkalicoccobacillus porphyridii</name>
    <dbReference type="NCBI Taxonomy" id="2597270"/>
    <lineage>
        <taxon>Bacteria</taxon>
        <taxon>Bacillati</taxon>
        <taxon>Bacillota</taxon>
        <taxon>Bacilli</taxon>
        <taxon>Bacillales</taxon>
        <taxon>Bacillaceae</taxon>
        <taxon>Alkalicoccobacillus</taxon>
    </lineage>
</organism>
<dbReference type="GO" id="GO:0015254">
    <property type="term" value="F:glycerol channel activity"/>
    <property type="evidence" value="ECO:0007669"/>
    <property type="project" value="TreeGrafter"/>
</dbReference>
<comment type="subcellular location">
    <subcellularLocation>
        <location evidence="1">Membrane</location>
        <topology evidence="1">Multi-pass membrane protein</topology>
    </subcellularLocation>
</comment>
<dbReference type="PANTHER" id="PTHR43829:SF9">
    <property type="entry name" value="AQUAPORIN-9"/>
    <property type="match status" value="1"/>
</dbReference>
<dbReference type="Proteomes" id="UP000318521">
    <property type="component" value="Unassembled WGS sequence"/>
</dbReference>
<evidence type="ECO:0000256" key="5">
    <source>
        <dbReference type="ARBA" id="ARBA00022989"/>
    </source>
</evidence>
<evidence type="ECO:0000256" key="2">
    <source>
        <dbReference type="ARBA" id="ARBA00006175"/>
    </source>
</evidence>
<dbReference type="GO" id="GO:0005886">
    <property type="term" value="C:plasma membrane"/>
    <property type="evidence" value="ECO:0007669"/>
    <property type="project" value="TreeGrafter"/>
</dbReference>
<feature type="transmembrane region" description="Helical" evidence="8">
    <location>
        <begin position="85"/>
        <end position="105"/>
    </location>
</feature>
<evidence type="ECO:0000256" key="1">
    <source>
        <dbReference type="ARBA" id="ARBA00004141"/>
    </source>
</evidence>
<feature type="transmembrane region" description="Helical" evidence="8">
    <location>
        <begin position="240"/>
        <end position="262"/>
    </location>
</feature>
<dbReference type="PRINTS" id="PR02019">
    <property type="entry name" value="AQUAPORIN7"/>
</dbReference>
<feature type="transmembrane region" description="Helical" evidence="8">
    <location>
        <begin position="139"/>
        <end position="158"/>
    </location>
</feature>
<dbReference type="InterPro" id="IPR050363">
    <property type="entry name" value="MIP/Aquaporin"/>
</dbReference>
<evidence type="ECO:0000313" key="10">
    <source>
        <dbReference type="Proteomes" id="UP000318521"/>
    </source>
</evidence>
<dbReference type="PANTHER" id="PTHR43829">
    <property type="entry name" value="AQUAPORIN OR AQUAGLYCEROPORIN RELATED"/>
    <property type="match status" value="1"/>
</dbReference>
<dbReference type="InterPro" id="IPR023271">
    <property type="entry name" value="Aquaporin-like"/>
</dbReference>
<gene>
    <name evidence="9" type="ORF">FN960_17515</name>
</gene>
<dbReference type="PRINTS" id="PR00783">
    <property type="entry name" value="MINTRINSICP"/>
</dbReference>
<dbReference type="Gene3D" id="1.20.1080.10">
    <property type="entry name" value="Glycerol uptake facilitator protein"/>
    <property type="match status" value="1"/>
</dbReference>
<evidence type="ECO:0000256" key="8">
    <source>
        <dbReference type="SAM" id="Phobius"/>
    </source>
</evidence>
<comment type="caution">
    <text evidence="9">The sequence shown here is derived from an EMBL/GenBank/DDBJ whole genome shotgun (WGS) entry which is preliminary data.</text>
</comment>
<evidence type="ECO:0000256" key="6">
    <source>
        <dbReference type="ARBA" id="ARBA00023136"/>
    </source>
</evidence>
<feature type="transmembrane region" description="Helical" evidence="8">
    <location>
        <begin position="35"/>
        <end position="55"/>
    </location>
</feature>
<dbReference type="RefSeq" id="WP_143850158.1">
    <property type="nucleotide sequence ID" value="NZ_VLXZ01000013.1"/>
</dbReference>
<keyword evidence="5 8" id="KW-1133">Transmembrane helix</keyword>
<dbReference type="EMBL" id="VLXZ01000013">
    <property type="protein sequence ID" value="TSB45263.1"/>
    <property type="molecule type" value="Genomic_DNA"/>
</dbReference>
<feature type="transmembrane region" description="Helical" evidence="8">
    <location>
        <begin position="6"/>
        <end position="28"/>
    </location>
</feature>
<feature type="transmembrane region" description="Helical" evidence="8">
    <location>
        <begin position="214"/>
        <end position="234"/>
    </location>
</feature>